<keyword evidence="2" id="KW-0805">Transcription regulation</keyword>
<dbReference type="Pfam" id="PF00126">
    <property type="entry name" value="HTH_1"/>
    <property type="match status" value="1"/>
</dbReference>
<dbReference type="PANTHER" id="PTHR30126">
    <property type="entry name" value="HTH-TYPE TRANSCRIPTIONAL REGULATOR"/>
    <property type="match status" value="1"/>
</dbReference>
<protein>
    <submittedName>
        <fullName evidence="6">LysR family transcriptional regulator</fullName>
    </submittedName>
</protein>
<feature type="domain" description="HTH lysR-type" evidence="5">
    <location>
        <begin position="3"/>
        <end position="60"/>
    </location>
</feature>
<evidence type="ECO:0000313" key="7">
    <source>
        <dbReference type="Proteomes" id="UP000388235"/>
    </source>
</evidence>
<evidence type="ECO:0000256" key="2">
    <source>
        <dbReference type="ARBA" id="ARBA00023015"/>
    </source>
</evidence>
<name>A0A5Q2QGT8_9GAMM</name>
<dbReference type="RefSeq" id="WP_153714739.1">
    <property type="nucleotide sequence ID" value="NZ_CP045871.1"/>
</dbReference>
<organism evidence="6 7">
    <name type="scientific">Litorivicinus lipolyticus</name>
    <dbReference type="NCBI Taxonomy" id="418701"/>
    <lineage>
        <taxon>Bacteria</taxon>
        <taxon>Pseudomonadati</taxon>
        <taxon>Pseudomonadota</taxon>
        <taxon>Gammaproteobacteria</taxon>
        <taxon>Oceanospirillales</taxon>
        <taxon>Litorivicinaceae</taxon>
        <taxon>Litorivicinus</taxon>
    </lineage>
</organism>
<keyword evidence="4" id="KW-0804">Transcription</keyword>
<dbReference type="GO" id="GO:0000976">
    <property type="term" value="F:transcription cis-regulatory region binding"/>
    <property type="evidence" value="ECO:0007669"/>
    <property type="project" value="TreeGrafter"/>
</dbReference>
<dbReference type="Gene3D" id="3.40.190.10">
    <property type="entry name" value="Periplasmic binding protein-like II"/>
    <property type="match status" value="1"/>
</dbReference>
<dbReference type="EMBL" id="CP045871">
    <property type="protein sequence ID" value="QGG81236.1"/>
    <property type="molecule type" value="Genomic_DNA"/>
</dbReference>
<dbReference type="CDD" id="cd05466">
    <property type="entry name" value="PBP2_LTTR_substrate"/>
    <property type="match status" value="1"/>
</dbReference>
<gene>
    <name evidence="6" type="ORF">GH975_11930</name>
</gene>
<dbReference type="InterPro" id="IPR036388">
    <property type="entry name" value="WH-like_DNA-bd_sf"/>
</dbReference>
<comment type="similarity">
    <text evidence="1">Belongs to the LysR transcriptional regulatory family.</text>
</comment>
<evidence type="ECO:0000256" key="1">
    <source>
        <dbReference type="ARBA" id="ARBA00009437"/>
    </source>
</evidence>
<evidence type="ECO:0000256" key="4">
    <source>
        <dbReference type="ARBA" id="ARBA00023163"/>
    </source>
</evidence>
<dbReference type="KEGG" id="llp:GH975_11930"/>
<dbReference type="PANTHER" id="PTHR30126:SF40">
    <property type="entry name" value="HTH-TYPE TRANSCRIPTIONAL REGULATOR GLTR"/>
    <property type="match status" value="1"/>
</dbReference>
<keyword evidence="7" id="KW-1185">Reference proteome</keyword>
<dbReference type="InterPro" id="IPR000847">
    <property type="entry name" value="LysR_HTH_N"/>
</dbReference>
<dbReference type="PROSITE" id="PS50931">
    <property type="entry name" value="HTH_LYSR"/>
    <property type="match status" value="1"/>
</dbReference>
<reference evidence="6 7" key="1">
    <citation type="submission" date="2019-11" db="EMBL/GenBank/DDBJ databases">
        <authorList>
            <person name="Khan S.A."/>
            <person name="Jeon C.O."/>
            <person name="Chun B.H."/>
        </authorList>
    </citation>
    <scope>NUCLEOTIDE SEQUENCE [LARGE SCALE GENOMIC DNA]</scope>
    <source>
        <strain evidence="6 7">IMCC 1097</strain>
    </source>
</reference>
<accession>A0A5Q2QGT8</accession>
<keyword evidence="3" id="KW-0238">DNA-binding</keyword>
<dbReference type="Gene3D" id="1.10.10.10">
    <property type="entry name" value="Winged helix-like DNA-binding domain superfamily/Winged helix DNA-binding domain"/>
    <property type="match status" value="1"/>
</dbReference>
<dbReference type="AlphaFoldDB" id="A0A5Q2QGT8"/>
<evidence type="ECO:0000259" key="5">
    <source>
        <dbReference type="PROSITE" id="PS50931"/>
    </source>
</evidence>
<dbReference type="SUPFAM" id="SSF46785">
    <property type="entry name" value="Winged helix' DNA-binding domain"/>
    <property type="match status" value="1"/>
</dbReference>
<proteinExistence type="inferred from homology"/>
<evidence type="ECO:0000256" key="3">
    <source>
        <dbReference type="ARBA" id="ARBA00023125"/>
    </source>
</evidence>
<dbReference type="InterPro" id="IPR005119">
    <property type="entry name" value="LysR_subst-bd"/>
</dbReference>
<dbReference type="SUPFAM" id="SSF53850">
    <property type="entry name" value="Periplasmic binding protein-like II"/>
    <property type="match status" value="1"/>
</dbReference>
<dbReference type="Proteomes" id="UP000388235">
    <property type="component" value="Chromosome"/>
</dbReference>
<evidence type="ECO:0000313" key="6">
    <source>
        <dbReference type="EMBL" id="QGG81236.1"/>
    </source>
</evidence>
<dbReference type="GO" id="GO:0003700">
    <property type="term" value="F:DNA-binding transcription factor activity"/>
    <property type="evidence" value="ECO:0007669"/>
    <property type="project" value="InterPro"/>
</dbReference>
<sequence>MAMRQRHLAAFIALAETGSFKKAAAQLHQSPAALSVSIKDLETSAGVQLFERTTRTVVLTEAGVSFVPAARRAWIANHEAESSLTQIATGQGGRLRLAVAPSVALAWLPSALSQFIRQHPRVEVTVIEGTASHVSDAITAGYADLGIQGASGVSPDLVGEVIYRDPIVRVGRGGIRIGLTEGTHTEQLLANAGIEPPRIQVDTPQLAVRLAQSLGGHALLPSLTLGALESEPMPHIAPRDICRLTRTSEHDNPVIRAFMRELLVTIQSFDGATKPSGLA</sequence>
<dbReference type="FunFam" id="1.10.10.10:FF:000001">
    <property type="entry name" value="LysR family transcriptional regulator"/>
    <property type="match status" value="1"/>
</dbReference>
<dbReference type="InterPro" id="IPR036390">
    <property type="entry name" value="WH_DNA-bd_sf"/>
</dbReference>
<dbReference type="Pfam" id="PF03466">
    <property type="entry name" value="LysR_substrate"/>
    <property type="match status" value="1"/>
</dbReference>
<dbReference type="OrthoDB" id="8437302at2"/>